<dbReference type="WormBase" id="SRAE_0000529600">
    <property type="protein sequence ID" value="SRP10601"/>
    <property type="gene ID" value="WBGene00256590"/>
</dbReference>
<sequence length="132" mass="16277">MIYFHKVLEEFKIEENKVEKRKTKLVKDFEDNTRKINELEAKILTMEKYEKTLTNFKKHILKEKNFYKMEIDNYETTCKEIYTQFNNSLENCVYNKCNEINENINRIFDKFTKKSLENYKNMETLINKYKPQ</sequence>
<reference evidence="3" key="3">
    <citation type="submission" date="2020-12" db="UniProtKB">
        <authorList>
            <consortium name="WormBaseParasite"/>
        </authorList>
    </citation>
    <scope>IDENTIFICATION</scope>
</reference>
<evidence type="ECO:0000313" key="4">
    <source>
        <dbReference type="WormBase" id="SRAE_0000529600"/>
    </source>
</evidence>
<accession>A0A090MTQ6</accession>
<keyword evidence="2" id="KW-1185">Reference proteome</keyword>
<name>A0A090MTQ6_STRRB</name>
<dbReference type="WBParaSite" id="SRAE_0000529600.1">
    <property type="protein sequence ID" value="SRAE_0000529600.1"/>
    <property type="gene ID" value="WBGene00256590"/>
</dbReference>
<evidence type="ECO:0000313" key="1">
    <source>
        <dbReference type="EMBL" id="CEF61683.1"/>
    </source>
</evidence>
<organism evidence="1">
    <name type="scientific">Strongyloides ratti</name>
    <name type="common">Parasitic roundworm</name>
    <dbReference type="NCBI Taxonomy" id="34506"/>
    <lineage>
        <taxon>Eukaryota</taxon>
        <taxon>Metazoa</taxon>
        <taxon>Ecdysozoa</taxon>
        <taxon>Nematoda</taxon>
        <taxon>Chromadorea</taxon>
        <taxon>Rhabditida</taxon>
        <taxon>Tylenchina</taxon>
        <taxon>Panagrolaimomorpha</taxon>
        <taxon>Strongyloidoidea</taxon>
        <taxon>Strongyloididae</taxon>
        <taxon>Strongyloides</taxon>
    </lineage>
</organism>
<dbReference type="GeneID" id="36374086"/>
<dbReference type="RefSeq" id="XP_024500890.1">
    <property type="nucleotide sequence ID" value="XM_024646743.1"/>
</dbReference>
<dbReference type="EMBL" id="LN609460">
    <property type="protein sequence ID" value="CEF61683.1"/>
    <property type="molecule type" value="Genomic_DNA"/>
</dbReference>
<evidence type="ECO:0000313" key="3">
    <source>
        <dbReference type="WBParaSite" id="SRAE_0000529600.1"/>
    </source>
</evidence>
<gene>
    <name evidence="1 3 4" type="ORF">SRAE_0000529600</name>
</gene>
<reference evidence="1" key="1">
    <citation type="submission" date="2014-09" db="EMBL/GenBank/DDBJ databases">
        <authorList>
            <person name="Aslett A.Martin."/>
        </authorList>
    </citation>
    <scope>NUCLEOTIDE SEQUENCE</scope>
    <source>
        <strain evidence="1">ED321 Heterogonic</strain>
    </source>
</reference>
<dbReference type="AlphaFoldDB" id="A0A090MTQ6"/>
<dbReference type="Proteomes" id="UP000035682">
    <property type="component" value="Unplaced"/>
</dbReference>
<proteinExistence type="predicted"/>
<reference evidence="2" key="2">
    <citation type="submission" date="2014-09" db="EMBL/GenBank/DDBJ databases">
        <authorList>
            <person name="Martin A.A."/>
        </authorList>
    </citation>
    <scope>NUCLEOTIDE SEQUENCE</scope>
    <source>
        <strain evidence="2">ED321</strain>
    </source>
</reference>
<dbReference type="CTD" id="36374086"/>
<evidence type="ECO:0000313" key="2">
    <source>
        <dbReference type="Proteomes" id="UP000035682"/>
    </source>
</evidence>
<protein>
    <submittedName>
        <fullName evidence="1 3">Uncharacterized protein</fullName>
    </submittedName>
</protein>